<reference evidence="1 2" key="1">
    <citation type="submission" date="2014-02" db="EMBL/GenBank/DDBJ databases">
        <authorList>
            <person name="Sears C."/>
            <person name="Carroll K."/>
            <person name="Sack B.R."/>
            <person name="Qadri F."/>
            <person name="Myers L.L."/>
            <person name="Chung G.-T."/>
            <person name="Escheverria P."/>
            <person name="Fraser C.M."/>
            <person name="Sadzewicz L."/>
            <person name="Shefchek K.A."/>
            <person name="Tallon L."/>
            <person name="Das S.P."/>
            <person name="Daugherty S."/>
            <person name="Mongodin E.F."/>
        </authorList>
    </citation>
    <scope>NUCLEOTIDE SEQUENCE [LARGE SCALE GENOMIC DNA]</scope>
    <source>
        <strain evidence="2">3998T(B)3</strain>
    </source>
</reference>
<evidence type="ECO:0000313" key="2">
    <source>
        <dbReference type="Proteomes" id="UP000020773"/>
    </source>
</evidence>
<protein>
    <submittedName>
        <fullName evidence="1">Uncharacterized protein</fullName>
    </submittedName>
</protein>
<proteinExistence type="predicted"/>
<organism evidence="1 2">
    <name type="scientific">Bacteroides fragilis str. 3998T(B)3</name>
    <dbReference type="NCBI Taxonomy" id="1339316"/>
    <lineage>
        <taxon>Bacteria</taxon>
        <taxon>Pseudomonadati</taxon>
        <taxon>Bacteroidota</taxon>
        <taxon>Bacteroidia</taxon>
        <taxon>Bacteroidales</taxon>
        <taxon>Bacteroidaceae</taxon>
        <taxon>Bacteroides</taxon>
    </lineage>
</organism>
<comment type="caution">
    <text evidence="1">The sequence shown here is derived from an EMBL/GenBank/DDBJ whole genome shotgun (WGS) entry which is preliminary data.</text>
</comment>
<sequence length="45" mass="5286">MQQEVQLLQPENNIGYPFNKDIIQTQINADFTICVNLRSYLKQTD</sequence>
<name>A0A015V8H9_BACFG</name>
<gene>
    <name evidence="1" type="ORF">M125_1659</name>
</gene>
<dbReference type="AlphaFoldDB" id="A0A015V8H9"/>
<evidence type="ECO:0000313" key="1">
    <source>
        <dbReference type="EMBL" id="EXY91626.1"/>
    </source>
</evidence>
<dbReference type="Proteomes" id="UP000020773">
    <property type="component" value="Unassembled WGS sequence"/>
</dbReference>
<accession>A0A015V8H9</accession>
<dbReference type="EMBL" id="JGDB01000036">
    <property type="protein sequence ID" value="EXY91626.1"/>
    <property type="molecule type" value="Genomic_DNA"/>
</dbReference>